<dbReference type="Pfam" id="PF08241">
    <property type="entry name" value="Methyltransf_11"/>
    <property type="match status" value="1"/>
</dbReference>
<keyword evidence="2" id="KW-0808">Transferase</keyword>
<evidence type="ECO:0000256" key="2">
    <source>
        <dbReference type="ARBA" id="ARBA00022679"/>
    </source>
</evidence>
<dbReference type="OMA" id="VHEVYQQ"/>
<feature type="domain" description="Methyltransferase type 11" evidence="3">
    <location>
        <begin position="54"/>
        <end position="134"/>
    </location>
</feature>
<reference evidence="4 5" key="1">
    <citation type="submission" date="2014-02" db="EMBL/GenBank/DDBJ databases">
        <title>The Genome Sequence of Trichophyton interdigitale MR816.</title>
        <authorList>
            <consortium name="The Broad Institute Genomics Platform"/>
            <person name="Cuomo C.A."/>
            <person name="White T.C."/>
            <person name="Graser Y."/>
            <person name="Martinez-Rossi N."/>
            <person name="Heitman J."/>
            <person name="Young S.K."/>
            <person name="Zeng Q."/>
            <person name="Gargeya S."/>
            <person name="Abouelleil A."/>
            <person name="Alvarado L."/>
            <person name="Chapman S.B."/>
            <person name="Gainer-Dewar J."/>
            <person name="Goldberg J."/>
            <person name="Griggs A."/>
            <person name="Gujja S."/>
            <person name="Hansen M."/>
            <person name="Howarth C."/>
            <person name="Imamovic A."/>
            <person name="Larimer J."/>
            <person name="Martinez D."/>
            <person name="Murphy C."/>
            <person name="Pearson M.D."/>
            <person name="Persinoti G."/>
            <person name="Poon T."/>
            <person name="Priest M."/>
            <person name="Roberts A.D."/>
            <person name="Saif S."/>
            <person name="Shea T.D."/>
            <person name="Sykes S.N."/>
            <person name="Wortman J."/>
            <person name="Nusbaum C."/>
            <person name="Birren B."/>
        </authorList>
    </citation>
    <scope>NUCLEOTIDE SEQUENCE [LARGE SCALE GENOMIC DNA]</scope>
    <source>
        <strain evidence="4 5">MR816</strain>
    </source>
</reference>
<proteinExistence type="predicted"/>
<accession>A0A059JEG4</accession>
<dbReference type="GO" id="GO:0000049">
    <property type="term" value="F:tRNA binding"/>
    <property type="evidence" value="ECO:0007669"/>
    <property type="project" value="TreeGrafter"/>
</dbReference>
<dbReference type="GO" id="GO:0030488">
    <property type="term" value="P:tRNA methylation"/>
    <property type="evidence" value="ECO:0007669"/>
    <property type="project" value="TreeGrafter"/>
</dbReference>
<dbReference type="AlphaFoldDB" id="A0A059JEG4"/>
<gene>
    <name evidence="4" type="ORF">H109_01962</name>
</gene>
<dbReference type="STRING" id="1215338.A0A059JEG4"/>
<organism evidence="4 5">
    <name type="scientific">Trichophyton interdigitale (strain MR816)</name>
    <dbReference type="NCBI Taxonomy" id="1215338"/>
    <lineage>
        <taxon>Eukaryota</taxon>
        <taxon>Fungi</taxon>
        <taxon>Dikarya</taxon>
        <taxon>Ascomycota</taxon>
        <taxon>Pezizomycotina</taxon>
        <taxon>Eurotiomycetes</taxon>
        <taxon>Eurotiomycetidae</taxon>
        <taxon>Onygenales</taxon>
        <taxon>Arthrodermataceae</taxon>
        <taxon>Trichophyton</taxon>
    </lineage>
</organism>
<dbReference type="Proteomes" id="UP000024533">
    <property type="component" value="Unassembled WGS sequence"/>
</dbReference>
<dbReference type="GO" id="GO:0106335">
    <property type="term" value="F:tRNA (5-carboxymethyluridine(34)-5-O)-methyltransferase activity"/>
    <property type="evidence" value="ECO:0007669"/>
    <property type="project" value="TreeGrafter"/>
</dbReference>
<sequence length="266" mass="29790">MKVNAMASNSESYEEEHVHKVYQEIAPHFSSTRYKPWPIVERFLKDIPSGSIGLDVGCGNGKYLKVNSNIFIVASDRSEALTKFARQHQPHSAIIADTLSLPHPDGCFDFAISIAVIHHLSLPERRIRAIAAILNTLKPPALEDPNGGKVLIYVWALEQKDSRRGWDADHEQDVMVPWVLKTNEGKAKNTKARGTNKAESLEISAGEVGKTTEPEKKPEPTTYLRYYHLYREGELESNITAAGGRVLESGYEKDNWWAIACPLPRT</sequence>
<dbReference type="GO" id="GO:0005737">
    <property type="term" value="C:cytoplasm"/>
    <property type="evidence" value="ECO:0007669"/>
    <property type="project" value="TreeGrafter"/>
</dbReference>
<keyword evidence="1" id="KW-0489">Methyltransferase</keyword>
<dbReference type="Gene3D" id="3.40.50.150">
    <property type="entry name" value="Vaccinia Virus protein VP39"/>
    <property type="match status" value="1"/>
</dbReference>
<dbReference type="PANTHER" id="PTHR13069:SF21">
    <property type="entry name" value="ALKYLATED DNA REPAIR PROTEIN ALKB HOMOLOG 8"/>
    <property type="match status" value="1"/>
</dbReference>
<evidence type="ECO:0000256" key="1">
    <source>
        <dbReference type="ARBA" id="ARBA00022603"/>
    </source>
</evidence>
<comment type="caution">
    <text evidence="4">The sequence shown here is derived from an EMBL/GenBank/DDBJ whole genome shotgun (WGS) entry which is preliminary data.</text>
</comment>
<dbReference type="PANTHER" id="PTHR13069">
    <property type="entry name" value="ALKYLATED DNA REPAIR PROTEIN ALKB HOMOLOG 8"/>
    <property type="match status" value="1"/>
</dbReference>
<dbReference type="FunFam" id="3.40.50.150:FF:000219">
    <property type="entry name" value="tRNA (Carboxymethyluridine(34)-5-O)-methyltransferase"/>
    <property type="match status" value="1"/>
</dbReference>
<dbReference type="GO" id="GO:0002098">
    <property type="term" value="P:tRNA wobble uridine modification"/>
    <property type="evidence" value="ECO:0007669"/>
    <property type="project" value="TreeGrafter"/>
</dbReference>
<name>A0A059JEG4_TRIIM</name>
<dbReference type="InterPro" id="IPR051422">
    <property type="entry name" value="AlkB_tRNA_MeTrf/Diox"/>
</dbReference>
<evidence type="ECO:0000259" key="3">
    <source>
        <dbReference type="Pfam" id="PF08241"/>
    </source>
</evidence>
<dbReference type="GO" id="GO:0005634">
    <property type="term" value="C:nucleus"/>
    <property type="evidence" value="ECO:0007669"/>
    <property type="project" value="TreeGrafter"/>
</dbReference>
<protein>
    <recommendedName>
        <fullName evidence="3">Methyltransferase type 11 domain-containing protein</fullName>
    </recommendedName>
</protein>
<dbReference type="EMBL" id="AOKY01000148">
    <property type="protein sequence ID" value="KDB26235.1"/>
    <property type="molecule type" value="Genomic_DNA"/>
</dbReference>
<dbReference type="SUPFAM" id="SSF53335">
    <property type="entry name" value="S-adenosyl-L-methionine-dependent methyltransferases"/>
    <property type="match status" value="1"/>
</dbReference>
<evidence type="ECO:0000313" key="4">
    <source>
        <dbReference type="EMBL" id="KDB26235.1"/>
    </source>
</evidence>
<keyword evidence="5" id="KW-1185">Reference proteome</keyword>
<dbReference type="OrthoDB" id="271595at2759"/>
<dbReference type="HOGENOM" id="CLU_029501_2_0_1"/>
<dbReference type="InterPro" id="IPR013216">
    <property type="entry name" value="Methyltransf_11"/>
</dbReference>
<evidence type="ECO:0000313" key="5">
    <source>
        <dbReference type="Proteomes" id="UP000024533"/>
    </source>
</evidence>
<dbReference type="GO" id="GO:0008757">
    <property type="term" value="F:S-adenosylmethionine-dependent methyltransferase activity"/>
    <property type="evidence" value="ECO:0007669"/>
    <property type="project" value="InterPro"/>
</dbReference>
<dbReference type="InterPro" id="IPR029063">
    <property type="entry name" value="SAM-dependent_MTases_sf"/>
</dbReference>
<dbReference type="CDD" id="cd02440">
    <property type="entry name" value="AdoMet_MTases"/>
    <property type="match status" value="1"/>
</dbReference>